<feature type="domain" description="ComEC/Rec2-related protein" evidence="7">
    <location>
        <begin position="149"/>
        <end position="378"/>
    </location>
</feature>
<evidence type="ECO:0000256" key="1">
    <source>
        <dbReference type="ARBA" id="ARBA00004651"/>
    </source>
</evidence>
<name>A0ABY5E1G9_9BACT</name>
<keyword evidence="2" id="KW-1003">Cell membrane</keyword>
<evidence type="ECO:0000256" key="2">
    <source>
        <dbReference type="ARBA" id="ARBA00022475"/>
    </source>
</evidence>
<feature type="transmembrane region" description="Helical" evidence="6">
    <location>
        <begin position="297"/>
        <end position="319"/>
    </location>
</feature>
<evidence type="ECO:0000256" key="3">
    <source>
        <dbReference type="ARBA" id="ARBA00022692"/>
    </source>
</evidence>
<reference evidence="8" key="1">
    <citation type="submission" date="2022-07" db="EMBL/GenBank/DDBJ databases">
        <title>Arcobacter roscoffensis sp. nov., a marine bacterium isolated from coastal seawater collected from Roscoff, France.</title>
        <authorList>
            <person name="Pascual J."/>
            <person name="Lepeaux C."/>
            <person name="Methner A."/>
            <person name="Overmann J."/>
        </authorList>
    </citation>
    <scope>NUCLEOTIDE SEQUENCE</scope>
    <source>
        <strain evidence="8">ARW1-2F2</strain>
    </source>
</reference>
<dbReference type="Proteomes" id="UP001060012">
    <property type="component" value="Chromosome"/>
</dbReference>
<keyword evidence="5 6" id="KW-0472">Membrane</keyword>
<comment type="subcellular location">
    <subcellularLocation>
        <location evidence="1">Cell membrane</location>
        <topology evidence="1">Multi-pass membrane protein</topology>
    </subcellularLocation>
</comment>
<feature type="transmembrane region" description="Helical" evidence="6">
    <location>
        <begin position="267"/>
        <end position="285"/>
    </location>
</feature>
<evidence type="ECO:0000256" key="5">
    <source>
        <dbReference type="ARBA" id="ARBA00023136"/>
    </source>
</evidence>
<evidence type="ECO:0000313" key="8">
    <source>
        <dbReference type="EMBL" id="UTJ05307.1"/>
    </source>
</evidence>
<proteinExistence type="predicted"/>
<feature type="transmembrane region" description="Helical" evidence="6">
    <location>
        <begin position="373"/>
        <end position="389"/>
    </location>
</feature>
<evidence type="ECO:0000256" key="6">
    <source>
        <dbReference type="SAM" id="Phobius"/>
    </source>
</evidence>
<evidence type="ECO:0000259" key="7">
    <source>
        <dbReference type="Pfam" id="PF03772"/>
    </source>
</evidence>
<keyword evidence="4 6" id="KW-1133">Transmembrane helix</keyword>
<dbReference type="NCBIfam" id="TIGR00360">
    <property type="entry name" value="ComEC_N-term"/>
    <property type="match status" value="1"/>
</dbReference>
<dbReference type="InterPro" id="IPR004477">
    <property type="entry name" value="ComEC_N"/>
</dbReference>
<gene>
    <name evidence="8" type="ORF">NJU99_08500</name>
</gene>
<dbReference type="PANTHER" id="PTHR30619:SF7">
    <property type="entry name" value="BETA-LACTAMASE DOMAIN PROTEIN"/>
    <property type="match status" value="1"/>
</dbReference>
<feature type="transmembrane region" description="Helical" evidence="6">
    <location>
        <begin position="395"/>
        <end position="411"/>
    </location>
</feature>
<dbReference type="PANTHER" id="PTHR30619">
    <property type="entry name" value="DNA INTERNALIZATION/COMPETENCE PROTEIN COMEC/REC2"/>
    <property type="match status" value="1"/>
</dbReference>
<dbReference type="RefSeq" id="WP_254575488.1">
    <property type="nucleotide sequence ID" value="NZ_CP100595.1"/>
</dbReference>
<feature type="transmembrane region" description="Helical" evidence="6">
    <location>
        <begin position="239"/>
        <end position="261"/>
    </location>
</feature>
<feature type="transmembrane region" description="Helical" evidence="6">
    <location>
        <begin position="161"/>
        <end position="186"/>
    </location>
</feature>
<feature type="transmembrane region" description="Helical" evidence="6">
    <location>
        <begin position="12"/>
        <end position="29"/>
    </location>
</feature>
<dbReference type="EMBL" id="CP100595">
    <property type="protein sequence ID" value="UTJ05307.1"/>
    <property type="molecule type" value="Genomic_DNA"/>
</dbReference>
<protein>
    <submittedName>
        <fullName evidence="8">ComEC/Rec2 family competence protein</fullName>
    </submittedName>
</protein>
<dbReference type="InterPro" id="IPR052159">
    <property type="entry name" value="Competence_DNA_uptake"/>
</dbReference>
<keyword evidence="3 6" id="KW-0812">Transmembrane</keyword>
<feature type="transmembrane region" description="Helical" evidence="6">
    <location>
        <begin position="85"/>
        <end position="106"/>
    </location>
</feature>
<dbReference type="Pfam" id="PF03772">
    <property type="entry name" value="Competence"/>
    <property type="match status" value="1"/>
</dbReference>
<sequence length="412" mass="49436">MIINILNKHYNYIVLTTFVLLVFFINLSIEYSKYQELIDEEIYETKVEVQNIYEKEKYDVLKLKNANFTIFTNFDKNTQVSKYDILNLAIITINITFIEYLKGFYVKSVYFDKLEKQESFSSRLVNYSASQHHNEMITELFSALFFAKPISKELREVCTNYGISHLIALSGFHLAVLSFIIYGIVYYPYAFFHLRYFPYRNKRFDILLITLALLFSYLIFTGFVASLTRAFVMMALGIYLLRCNIKLFSFTTLFVVLAFVLALFPKYIFSLSLWFSIFGVFYIFLYIQYFKDIKNKFLHLLLFNFWIYLAMNPLVHYFFPLTTYEQMLSPFLTMAFTLFYPLELFAHIFSFGGFLDEYILMFLSYEFKTFDKIIYLWFLVLFMVFSFYAIFNKKAFYFLNILLFAFTVYLYI</sequence>
<feature type="transmembrane region" description="Helical" evidence="6">
    <location>
        <begin position="206"/>
        <end position="227"/>
    </location>
</feature>
<evidence type="ECO:0000256" key="4">
    <source>
        <dbReference type="ARBA" id="ARBA00022989"/>
    </source>
</evidence>
<accession>A0ABY5E1G9</accession>
<keyword evidence="9" id="KW-1185">Reference proteome</keyword>
<organism evidence="8 9">
    <name type="scientific">Arcobacter roscoffensis</name>
    <dbReference type="NCBI Taxonomy" id="2961520"/>
    <lineage>
        <taxon>Bacteria</taxon>
        <taxon>Pseudomonadati</taxon>
        <taxon>Campylobacterota</taxon>
        <taxon>Epsilonproteobacteria</taxon>
        <taxon>Campylobacterales</taxon>
        <taxon>Arcobacteraceae</taxon>
        <taxon>Arcobacter</taxon>
    </lineage>
</organism>
<evidence type="ECO:0000313" key="9">
    <source>
        <dbReference type="Proteomes" id="UP001060012"/>
    </source>
</evidence>
<feature type="transmembrane region" description="Helical" evidence="6">
    <location>
        <begin position="331"/>
        <end position="352"/>
    </location>
</feature>